<feature type="region of interest" description="Disordered" evidence="1">
    <location>
        <begin position="55"/>
        <end position="93"/>
    </location>
</feature>
<keyword evidence="3" id="KW-1185">Reference proteome</keyword>
<dbReference type="EMBL" id="JAZHXJ010001112">
    <property type="protein sequence ID" value="KAL1845397.1"/>
    <property type="molecule type" value="Genomic_DNA"/>
</dbReference>
<evidence type="ECO:0000313" key="2">
    <source>
        <dbReference type="EMBL" id="KAL1845397.1"/>
    </source>
</evidence>
<dbReference type="Proteomes" id="UP001586593">
    <property type="component" value="Unassembled WGS sequence"/>
</dbReference>
<evidence type="ECO:0000313" key="3">
    <source>
        <dbReference type="Proteomes" id="UP001586593"/>
    </source>
</evidence>
<comment type="caution">
    <text evidence="2">The sequence shown here is derived from an EMBL/GenBank/DDBJ whole genome shotgun (WGS) entry which is preliminary data.</text>
</comment>
<accession>A0ABR3VUN0</accession>
<feature type="compositionally biased region" description="Basic and acidic residues" evidence="1">
    <location>
        <begin position="78"/>
        <end position="90"/>
    </location>
</feature>
<gene>
    <name evidence="2" type="ORF">VTK73DRAFT_589</name>
</gene>
<evidence type="ECO:0000256" key="1">
    <source>
        <dbReference type="SAM" id="MobiDB-lite"/>
    </source>
</evidence>
<sequence length="245" mass="27199">MRVFAMLEPIPSVRDVRVLRRVVAMENDTSPFRTPLLGRPFCCYLYIPPRSTSDQAPPPPLLFTDTRLPSLRRRDKSRKKERESLGKSKPETSLPRECLAGEFSPFTGYPARARLGAAPKTWRPRTTSCRSVLKPPFGVGTWPNKSCKVASVQHQGTFLSAPGCICAGSVDVWVGWDGTGVKPLAEPVAVDSAVDMRQFVPGQNGGKMICLRPSTGNWSRVCRGADPPFRWSHRTRVALLLGKFY</sequence>
<protein>
    <submittedName>
        <fullName evidence="2">Uncharacterized protein</fullName>
    </submittedName>
</protein>
<proteinExistence type="predicted"/>
<name>A0ABR3VUN0_9PEZI</name>
<reference evidence="2 3" key="1">
    <citation type="journal article" date="2024" name="Commun. Biol.">
        <title>Comparative genomic analysis of thermophilic fungi reveals convergent evolutionary adaptations and gene losses.</title>
        <authorList>
            <person name="Steindorff A.S."/>
            <person name="Aguilar-Pontes M.V."/>
            <person name="Robinson A.J."/>
            <person name="Andreopoulos B."/>
            <person name="LaButti K."/>
            <person name="Kuo A."/>
            <person name="Mondo S."/>
            <person name="Riley R."/>
            <person name="Otillar R."/>
            <person name="Haridas S."/>
            <person name="Lipzen A."/>
            <person name="Grimwood J."/>
            <person name="Schmutz J."/>
            <person name="Clum A."/>
            <person name="Reid I.D."/>
            <person name="Moisan M.C."/>
            <person name="Butler G."/>
            <person name="Nguyen T.T.M."/>
            <person name="Dewar K."/>
            <person name="Conant G."/>
            <person name="Drula E."/>
            <person name="Henrissat B."/>
            <person name="Hansel C."/>
            <person name="Singer S."/>
            <person name="Hutchinson M.I."/>
            <person name="de Vries R.P."/>
            <person name="Natvig D.O."/>
            <person name="Powell A.J."/>
            <person name="Tsang A."/>
            <person name="Grigoriev I.V."/>
        </authorList>
    </citation>
    <scope>NUCLEOTIDE SEQUENCE [LARGE SCALE GENOMIC DNA]</scope>
    <source>
        <strain evidence="2 3">ATCC 24622</strain>
    </source>
</reference>
<organism evidence="2 3">
    <name type="scientific">Phialemonium thermophilum</name>
    <dbReference type="NCBI Taxonomy" id="223376"/>
    <lineage>
        <taxon>Eukaryota</taxon>
        <taxon>Fungi</taxon>
        <taxon>Dikarya</taxon>
        <taxon>Ascomycota</taxon>
        <taxon>Pezizomycotina</taxon>
        <taxon>Sordariomycetes</taxon>
        <taxon>Sordariomycetidae</taxon>
        <taxon>Cephalothecales</taxon>
        <taxon>Cephalothecaceae</taxon>
        <taxon>Phialemonium</taxon>
    </lineage>
</organism>